<dbReference type="Proteomes" id="UP001623592">
    <property type="component" value="Unassembled WGS sequence"/>
</dbReference>
<dbReference type="SUPFAM" id="SSF55729">
    <property type="entry name" value="Acyl-CoA N-acyltransferases (Nat)"/>
    <property type="match status" value="1"/>
</dbReference>
<dbReference type="RefSeq" id="WP_406788116.1">
    <property type="nucleotide sequence ID" value="NZ_JBJIAA010000010.1"/>
</dbReference>
<reference evidence="2 3" key="1">
    <citation type="submission" date="2024-11" db="EMBL/GenBank/DDBJ databases">
        <authorList>
            <person name="Heng Y.C."/>
            <person name="Lim A.C.H."/>
            <person name="Lee J.K.Y."/>
            <person name="Kittelmann S."/>
        </authorList>
    </citation>
    <scope>NUCLEOTIDE SEQUENCE [LARGE SCALE GENOMIC DNA]</scope>
    <source>
        <strain evidence="2 3">WILCCON 0114</strain>
    </source>
</reference>
<keyword evidence="3" id="KW-1185">Reference proteome</keyword>
<dbReference type="PANTHER" id="PTHR43792">
    <property type="entry name" value="GNAT FAMILY, PUTATIVE (AFU_ORTHOLOGUE AFUA_3G00765)-RELATED-RELATED"/>
    <property type="match status" value="1"/>
</dbReference>
<dbReference type="PANTHER" id="PTHR43792:SF1">
    <property type="entry name" value="N-ACETYLTRANSFERASE DOMAIN-CONTAINING PROTEIN"/>
    <property type="match status" value="1"/>
</dbReference>
<evidence type="ECO:0000259" key="1">
    <source>
        <dbReference type="PROSITE" id="PS51186"/>
    </source>
</evidence>
<dbReference type="EC" id="2.3.-.-" evidence="2"/>
<dbReference type="Gene3D" id="3.40.630.30">
    <property type="match status" value="1"/>
</dbReference>
<proteinExistence type="predicted"/>
<comment type="caution">
    <text evidence="2">The sequence shown here is derived from an EMBL/GenBank/DDBJ whole genome shotgun (WGS) entry which is preliminary data.</text>
</comment>
<dbReference type="GO" id="GO:0016746">
    <property type="term" value="F:acyltransferase activity"/>
    <property type="evidence" value="ECO:0007669"/>
    <property type="project" value="UniProtKB-KW"/>
</dbReference>
<sequence length="155" mass="18139">MVELRQFIISDIDFILSNWSATERIKGCRFPDNINQLTKIIREWTTKSYQGKYFEQFAIVNNECIVGMISLYEVNGSSVSVGVIIDKKYYRRGYAEKALNLIKEVAKDKGYKQLVSTCRTNNYASIKLHERCKFYNQGKSINKKGNEIYSWDYEL</sequence>
<protein>
    <submittedName>
        <fullName evidence="2">GNAT family N-acetyltransferase</fullName>
        <ecNumber evidence="2">2.3.-.-</ecNumber>
    </submittedName>
</protein>
<dbReference type="Pfam" id="PF13302">
    <property type="entry name" value="Acetyltransf_3"/>
    <property type="match status" value="1"/>
</dbReference>
<feature type="domain" description="N-acetyltransferase" evidence="1">
    <location>
        <begin position="2"/>
        <end position="155"/>
    </location>
</feature>
<dbReference type="PROSITE" id="PS51186">
    <property type="entry name" value="GNAT"/>
    <property type="match status" value="1"/>
</dbReference>
<dbReference type="InterPro" id="IPR000182">
    <property type="entry name" value="GNAT_dom"/>
</dbReference>
<evidence type="ECO:0000313" key="2">
    <source>
        <dbReference type="EMBL" id="MFL0251461.1"/>
    </source>
</evidence>
<evidence type="ECO:0000313" key="3">
    <source>
        <dbReference type="Proteomes" id="UP001623592"/>
    </source>
</evidence>
<organism evidence="2 3">
    <name type="scientific">Clostridium neuense</name>
    <dbReference type="NCBI Taxonomy" id="1728934"/>
    <lineage>
        <taxon>Bacteria</taxon>
        <taxon>Bacillati</taxon>
        <taxon>Bacillota</taxon>
        <taxon>Clostridia</taxon>
        <taxon>Eubacteriales</taxon>
        <taxon>Clostridiaceae</taxon>
        <taxon>Clostridium</taxon>
    </lineage>
</organism>
<dbReference type="EMBL" id="JBJIAA010000010">
    <property type="protein sequence ID" value="MFL0251461.1"/>
    <property type="molecule type" value="Genomic_DNA"/>
</dbReference>
<keyword evidence="2" id="KW-0012">Acyltransferase</keyword>
<accession>A0ABW8TGN1</accession>
<dbReference type="InterPro" id="IPR051531">
    <property type="entry name" value="N-acetyltransferase"/>
</dbReference>
<dbReference type="InterPro" id="IPR016181">
    <property type="entry name" value="Acyl_CoA_acyltransferase"/>
</dbReference>
<keyword evidence="2" id="KW-0808">Transferase</keyword>
<name>A0ABW8TGN1_9CLOT</name>
<gene>
    <name evidence="2" type="ORF">ACJDT4_13655</name>
</gene>